<dbReference type="Proteomes" id="UP000002051">
    <property type="component" value="Unassembled WGS sequence"/>
</dbReference>
<keyword evidence="3 5" id="KW-0418">Kinase</keyword>
<dbReference type="InterPro" id="IPR008145">
    <property type="entry name" value="GK/Ca_channel_bsu"/>
</dbReference>
<proteinExistence type="inferred from homology"/>
<organism evidence="5 7">
    <name type="scientific">Medicago truncatula</name>
    <name type="common">Barrel medic</name>
    <name type="synonym">Medicago tribuloides</name>
    <dbReference type="NCBI Taxonomy" id="3880"/>
    <lineage>
        <taxon>Eukaryota</taxon>
        <taxon>Viridiplantae</taxon>
        <taxon>Streptophyta</taxon>
        <taxon>Embryophyta</taxon>
        <taxon>Tracheophyta</taxon>
        <taxon>Spermatophyta</taxon>
        <taxon>Magnoliopsida</taxon>
        <taxon>eudicotyledons</taxon>
        <taxon>Gunneridae</taxon>
        <taxon>Pentapetalae</taxon>
        <taxon>rosids</taxon>
        <taxon>fabids</taxon>
        <taxon>Fabales</taxon>
        <taxon>Fabaceae</taxon>
        <taxon>Papilionoideae</taxon>
        <taxon>50 kb inversion clade</taxon>
        <taxon>NPAAA clade</taxon>
        <taxon>Hologalegina</taxon>
        <taxon>IRL clade</taxon>
        <taxon>Trifolieae</taxon>
        <taxon>Medicago</taxon>
    </lineage>
</organism>
<dbReference type="EMBL" id="KL403099">
    <property type="protein sequence ID" value="KEH16022.1"/>
    <property type="molecule type" value="Genomic_DNA"/>
</dbReference>
<accession>A0A072TF71</accession>
<dbReference type="Pfam" id="PF00625">
    <property type="entry name" value="Guanylate_kin"/>
    <property type="match status" value="1"/>
</dbReference>
<evidence type="ECO:0000313" key="5">
    <source>
        <dbReference type="EMBL" id="KEH16022.1"/>
    </source>
</evidence>
<gene>
    <name evidence="5" type="ORF">MTR_0374s0010</name>
</gene>
<evidence type="ECO:0000256" key="3">
    <source>
        <dbReference type="ARBA" id="ARBA00022777"/>
    </source>
</evidence>
<reference evidence="5 7" key="1">
    <citation type="journal article" date="2011" name="Nature">
        <title>The Medicago genome provides insight into the evolution of rhizobial symbioses.</title>
        <authorList>
            <person name="Young N.D."/>
            <person name="Debelle F."/>
            <person name="Oldroyd G.E."/>
            <person name="Geurts R."/>
            <person name="Cannon S.B."/>
            <person name="Udvardi M.K."/>
            <person name="Benedito V.A."/>
            <person name="Mayer K.F."/>
            <person name="Gouzy J."/>
            <person name="Schoof H."/>
            <person name="Van de Peer Y."/>
            <person name="Proost S."/>
            <person name="Cook D.R."/>
            <person name="Meyers B.C."/>
            <person name="Spannagl M."/>
            <person name="Cheung F."/>
            <person name="De Mita S."/>
            <person name="Krishnakumar V."/>
            <person name="Gundlach H."/>
            <person name="Zhou S."/>
            <person name="Mudge J."/>
            <person name="Bharti A.K."/>
            <person name="Murray J.D."/>
            <person name="Naoumkina M.A."/>
            <person name="Rosen B."/>
            <person name="Silverstein K.A."/>
            <person name="Tang H."/>
            <person name="Rombauts S."/>
            <person name="Zhao P.X."/>
            <person name="Zhou P."/>
            <person name="Barbe V."/>
            <person name="Bardou P."/>
            <person name="Bechner M."/>
            <person name="Bellec A."/>
            <person name="Berger A."/>
            <person name="Berges H."/>
            <person name="Bidwell S."/>
            <person name="Bisseling T."/>
            <person name="Choisne N."/>
            <person name="Couloux A."/>
            <person name="Denny R."/>
            <person name="Deshpande S."/>
            <person name="Dai X."/>
            <person name="Doyle J.J."/>
            <person name="Dudez A.M."/>
            <person name="Farmer A.D."/>
            <person name="Fouteau S."/>
            <person name="Franken C."/>
            <person name="Gibelin C."/>
            <person name="Gish J."/>
            <person name="Goldstein S."/>
            <person name="Gonzalez A.J."/>
            <person name="Green P.J."/>
            <person name="Hallab A."/>
            <person name="Hartog M."/>
            <person name="Hua A."/>
            <person name="Humphray S.J."/>
            <person name="Jeong D.H."/>
            <person name="Jing Y."/>
            <person name="Jocker A."/>
            <person name="Kenton S.M."/>
            <person name="Kim D.J."/>
            <person name="Klee K."/>
            <person name="Lai H."/>
            <person name="Lang C."/>
            <person name="Lin S."/>
            <person name="Macmil S.L."/>
            <person name="Magdelenat G."/>
            <person name="Matthews L."/>
            <person name="McCorrison J."/>
            <person name="Monaghan E.L."/>
            <person name="Mun J.H."/>
            <person name="Najar F.Z."/>
            <person name="Nicholson C."/>
            <person name="Noirot C."/>
            <person name="O'Bleness M."/>
            <person name="Paule C.R."/>
            <person name="Poulain J."/>
            <person name="Prion F."/>
            <person name="Qin B."/>
            <person name="Qu C."/>
            <person name="Retzel E.F."/>
            <person name="Riddle C."/>
            <person name="Sallet E."/>
            <person name="Samain S."/>
            <person name="Samson N."/>
            <person name="Sanders I."/>
            <person name="Saurat O."/>
            <person name="Scarpelli C."/>
            <person name="Schiex T."/>
            <person name="Segurens B."/>
            <person name="Severin A.J."/>
            <person name="Sherrier D.J."/>
            <person name="Shi R."/>
            <person name="Sims S."/>
            <person name="Singer S.R."/>
            <person name="Sinharoy S."/>
            <person name="Sterck L."/>
            <person name="Viollet A."/>
            <person name="Wang B.B."/>
            <person name="Wang K."/>
            <person name="Wang M."/>
            <person name="Wang X."/>
            <person name="Warfsmann J."/>
            <person name="Weissenbach J."/>
            <person name="White D.D."/>
            <person name="White J.D."/>
            <person name="Wiley G.B."/>
            <person name="Wincker P."/>
            <person name="Xing Y."/>
            <person name="Yang L."/>
            <person name="Yao Z."/>
            <person name="Ying F."/>
            <person name="Zhai J."/>
            <person name="Zhou L."/>
            <person name="Zuber A."/>
            <person name="Denarie J."/>
            <person name="Dixon R.A."/>
            <person name="May G.D."/>
            <person name="Schwartz D.C."/>
            <person name="Rogers J."/>
            <person name="Quetier F."/>
            <person name="Town C.D."/>
            <person name="Roe B.A."/>
        </authorList>
    </citation>
    <scope>NUCLEOTIDE SEQUENCE [LARGE SCALE GENOMIC DNA]</scope>
    <source>
        <strain evidence="5">A17</strain>
        <strain evidence="6 7">cv. Jemalong A17</strain>
    </source>
</reference>
<sequence length="107" mass="12266">RCILDINVQGARYVRASSLEAIFIFTCPPSMEEVEKRLRERGTKTEEQVLKRLRNAQAEIEQGKSSCMFDSILYNDKLEECYQSLKKLLGLDSYVTPPPKSGKSFPF</sequence>
<dbReference type="InterPro" id="IPR008144">
    <property type="entry name" value="Guanylate_kin-like_dom"/>
</dbReference>
<dbReference type="PROSITE" id="PS50052">
    <property type="entry name" value="GUANYLATE_KINASE_2"/>
    <property type="match status" value="1"/>
</dbReference>
<evidence type="ECO:0000256" key="1">
    <source>
        <dbReference type="ARBA" id="ARBA00005790"/>
    </source>
</evidence>
<dbReference type="AlphaFoldDB" id="A0A072TF71"/>
<dbReference type="InterPro" id="IPR027417">
    <property type="entry name" value="P-loop_NTPase"/>
</dbReference>
<dbReference type="HOGENOM" id="CLU_2216672_0_0_1"/>
<evidence type="ECO:0000256" key="2">
    <source>
        <dbReference type="ARBA" id="ARBA00022679"/>
    </source>
</evidence>
<keyword evidence="7" id="KW-1185">Reference proteome</keyword>
<comment type="similarity">
    <text evidence="1">Belongs to the guanylate kinase family.</text>
</comment>
<evidence type="ECO:0000259" key="4">
    <source>
        <dbReference type="PROSITE" id="PS50052"/>
    </source>
</evidence>
<reference evidence="5 7" key="2">
    <citation type="journal article" date="2014" name="BMC Genomics">
        <title>An improved genome release (version Mt4.0) for the model legume Medicago truncatula.</title>
        <authorList>
            <person name="Tang H."/>
            <person name="Krishnakumar V."/>
            <person name="Bidwell S."/>
            <person name="Rosen B."/>
            <person name="Chan A."/>
            <person name="Zhou S."/>
            <person name="Gentzbittel L."/>
            <person name="Childs K.L."/>
            <person name="Yandell M."/>
            <person name="Gundlach H."/>
            <person name="Mayer K.F."/>
            <person name="Schwartz D.C."/>
            <person name="Town C.D."/>
        </authorList>
    </citation>
    <scope>GENOME REANNOTATION</scope>
    <source>
        <strain evidence="5">A17</strain>
        <strain evidence="6 7">cv. Jemalong A17</strain>
    </source>
</reference>
<dbReference type="EnsemblPlants" id="KEH16022">
    <property type="protein sequence ID" value="KEH16022"/>
    <property type="gene ID" value="MTR_0374s0010"/>
</dbReference>
<dbReference type="Gene3D" id="3.40.50.300">
    <property type="entry name" value="P-loop containing nucleotide triphosphate hydrolases"/>
    <property type="match status" value="1"/>
</dbReference>
<name>A0A072TF71_MEDTR</name>
<reference evidence="6" key="3">
    <citation type="submission" date="2015-06" db="UniProtKB">
        <authorList>
            <consortium name="EnsemblPlants"/>
        </authorList>
    </citation>
    <scope>IDENTIFICATION</scope>
    <source>
        <strain evidence="6">cv. Jemalong A17</strain>
    </source>
</reference>
<dbReference type="SUPFAM" id="SSF52540">
    <property type="entry name" value="P-loop containing nucleoside triphosphate hydrolases"/>
    <property type="match status" value="1"/>
</dbReference>
<dbReference type="PANTHER" id="PTHR23117:SF13">
    <property type="entry name" value="GUANYLATE KINASE"/>
    <property type="match status" value="1"/>
</dbReference>
<dbReference type="GO" id="GO:0016301">
    <property type="term" value="F:kinase activity"/>
    <property type="evidence" value="ECO:0007669"/>
    <property type="project" value="UniProtKB-KW"/>
</dbReference>
<evidence type="ECO:0000313" key="6">
    <source>
        <dbReference type="EnsemblPlants" id="KEH16022"/>
    </source>
</evidence>
<keyword evidence="2" id="KW-0808">Transferase</keyword>
<evidence type="ECO:0000313" key="7">
    <source>
        <dbReference type="Proteomes" id="UP000002051"/>
    </source>
</evidence>
<protein>
    <submittedName>
        <fullName evidence="5">Guanylate kinase</fullName>
    </submittedName>
</protein>
<dbReference type="PANTHER" id="PTHR23117">
    <property type="entry name" value="GUANYLATE KINASE-RELATED"/>
    <property type="match status" value="1"/>
</dbReference>
<dbReference type="STRING" id="3880.A0A072TF71"/>
<feature type="non-terminal residue" evidence="5">
    <location>
        <position position="1"/>
    </location>
</feature>
<feature type="domain" description="Guanylate kinase-like" evidence="4">
    <location>
        <begin position="1"/>
        <end position="90"/>
    </location>
</feature>